<feature type="domain" description="Helicase ATP-binding" evidence="11">
    <location>
        <begin position="471"/>
        <end position="634"/>
    </location>
</feature>
<dbReference type="GO" id="GO:0034458">
    <property type="term" value="F:3'-5' RNA helicase activity"/>
    <property type="evidence" value="ECO:0007669"/>
    <property type="project" value="TreeGrafter"/>
</dbReference>
<feature type="region of interest" description="Disordered" evidence="10">
    <location>
        <begin position="22"/>
        <end position="229"/>
    </location>
</feature>
<feature type="compositionally biased region" description="Basic and acidic residues" evidence="10">
    <location>
        <begin position="115"/>
        <end position="133"/>
    </location>
</feature>
<feature type="region of interest" description="Disordered" evidence="10">
    <location>
        <begin position="367"/>
        <end position="450"/>
    </location>
</feature>
<dbReference type="GO" id="GO:0008380">
    <property type="term" value="P:RNA splicing"/>
    <property type="evidence" value="ECO:0007669"/>
    <property type="project" value="UniProtKB-KW"/>
</dbReference>
<evidence type="ECO:0000256" key="6">
    <source>
        <dbReference type="ARBA" id="ARBA00022840"/>
    </source>
</evidence>
<protein>
    <recommendedName>
        <fullName evidence="1">RNA helicase</fullName>
        <ecNumber evidence="1">3.6.4.13</ecNumber>
    </recommendedName>
</protein>
<feature type="domain" description="Helicase C-terminal" evidence="12">
    <location>
        <begin position="656"/>
        <end position="831"/>
    </location>
</feature>
<dbReference type="InterPro" id="IPR011709">
    <property type="entry name" value="DEAD-box_helicase_OB_fold"/>
</dbReference>
<evidence type="ECO:0000313" key="13">
    <source>
        <dbReference type="EMBL" id="KAJ3212239.1"/>
    </source>
</evidence>
<dbReference type="PANTHER" id="PTHR18934">
    <property type="entry name" value="ATP-DEPENDENT RNA HELICASE"/>
    <property type="match status" value="1"/>
</dbReference>
<dbReference type="EC" id="3.6.4.13" evidence="1"/>
<dbReference type="InterPro" id="IPR001650">
    <property type="entry name" value="Helicase_C-like"/>
</dbReference>
<comment type="caution">
    <text evidence="13">The sequence shown here is derived from an EMBL/GenBank/DDBJ whole genome shotgun (WGS) entry which is preliminary data.</text>
</comment>
<feature type="non-terminal residue" evidence="13">
    <location>
        <position position="1145"/>
    </location>
</feature>
<dbReference type="Pfam" id="PF00271">
    <property type="entry name" value="Helicase_C"/>
    <property type="match status" value="1"/>
</dbReference>
<feature type="compositionally biased region" description="Polar residues" evidence="10">
    <location>
        <begin position="190"/>
        <end position="203"/>
    </location>
</feature>
<dbReference type="SMART" id="SM00847">
    <property type="entry name" value="HA2"/>
    <property type="match status" value="1"/>
</dbReference>
<dbReference type="GO" id="GO:0016787">
    <property type="term" value="F:hydrolase activity"/>
    <property type="evidence" value="ECO:0007669"/>
    <property type="project" value="UniProtKB-KW"/>
</dbReference>
<dbReference type="PANTHER" id="PTHR18934:SF91">
    <property type="entry name" value="PRE-MRNA-SPLICING FACTOR ATP-DEPENDENT RNA HELICASE PRP16"/>
    <property type="match status" value="1"/>
</dbReference>
<dbReference type="InterPro" id="IPR014001">
    <property type="entry name" value="Helicase_ATP-bd"/>
</dbReference>
<evidence type="ECO:0000256" key="3">
    <source>
        <dbReference type="ARBA" id="ARBA00022741"/>
    </source>
</evidence>
<accession>A0AAD5TW15</accession>
<dbReference type="AlphaFoldDB" id="A0AAD5TW15"/>
<organism evidence="13 14">
    <name type="scientific">Clydaea vesicula</name>
    <dbReference type="NCBI Taxonomy" id="447962"/>
    <lineage>
        <taxon>Eukaryota</taxon>
        <taxon>Fungi</taxon>
        <taxon>Fungi incertae sedis</taxon>
        <taxon>Chytridiomycota</taxon>
        <taxon>Chytridiomycota incertae sedis</taxon>
        <taxon>Chytridiomycetes</taxon>
        <taxon>Lobulomycetales</taxon>
        <taxon>Lobulomycetaceae</taxon>
        <taxon>Clydaea</taxon>
    </lineage>
</organism>
<keyword evidence="4" id="KW-0378">Hydrolase</keyword>
<dbReference type="Pfam" id="PF07717">
    <property type="entry name" value="OB_NTP_bind"/>
    <property type="match status" value="1"/>
</dbReference>
<comment type="catalytic activity">
    <reaction evidence="9">
        <text>ATP + H2O = ADP + phosphate + H(+)</text>
        <dbReference type="Rhea" id="RHEA:13065"/>
        <dbReference type="ChEBI" id="CHEBI:15377"/>
        <dbReference type="ChEBI" id="CHEBI:15378"/>
        <dbReference type="ChEBI" id="CHEBI:30616"/>
        <dbReference type="ChEBI" id="CHEBI:43474"/>
        <dbReference type="ChEBI" id="CHEBI:456216"/>
        <dbReference type="EC" id="3.6.4.13"/>
    </reaction>
</comment>
<proteinExistence type="inferred from homology"/>
<keyword evidence="3" id="KW-0547">Nucleotide-binding</keyword>
<dbReference type="PROSITE" id="PS00690">
    <property type="entry name" value="DEAH_ATP_HELICASE"/>
    <property type="match status" value="1"/>
</dbReference>
<evidence type="ECO:0000256" key="4">
    <source>
        <dbReference type="ARBA" id="ARBA00022801"/>
    </source>
</evidence>
<dbReference type="CDD" id="cd18791">
    <property type="entry name" value="SF2_C_RHA"/>
    <property type="match status" value="1"/>
</dbReference>
<evidence type="ECO:0000256" key="1">
    <source>
        <dbReference type="ARBA" id="ARBA00012552"/>
    </source>
</evidence>
<dbReference type="SUPFAM" id="SSF52540">
    <property type="entry name" value="P-loop containing nucleoside triphosphate hydrolases"/>
    <property type="match status" value="1"/>
</dbReference>
<dbReference type="Pfam" id="PF21010">
    <property type="entry name" value="HA2_C"/>
    <property type="match status" value="1"/>
</dbReference>
<dbReference type="EMBL" id="JADGJW010000789">
    <property type="protein sequence ID" value="KAJ3212239.1"/>
    <property type="molecule type" value="Genomic_DNA"/>
</dbReference>
<dbReference type="InterPro" id="IPR027417">
    <property type="entry name" value="P-loop_NTPase"/>
</dbReference>
<comment type="similarity">
    <text evidence="8">Belongs to the DEAD box helicase family. DEAH subfamily. PRP16 sub-subfamily.</text>
</comment>
<dbReference type="InterPro" id="IPR048333">
    <property type="entry name" value="HA2_WH"/>
</dbReference>
<dbReference type="Pfam" id="PF04408">
    <property type="entry name" value="WHD_HA2"/>
    <property type="match status" value="1"/>
</dbReference>
<feature type="compositionally biased region" description="Polar residues" evidence="10">
    <location>
        <begin position="387"/>
        <end position="397"/>
    </location>
</feature>
<name>A0AAD5TW15_9FUNG</name>
<dbReference type="GO" id="GO:0005684">
    <property type="term" value="C:U2-type spliceosomal complex"/>
    <property type="evidence" value="ECO:0007669"/>
    <property type="project" value="UniProtKB-ARBA"/>
</dbReference>
<dbReference type="InterPro" id="IPR002464">
    <property type="entry name" value="DNA/RNA_helicase_DEAH_CS"/>
</dbReference>
<evidence type="ECO:0000256" key="5">
    <source>
        <dbReference type="ARBA" id="ARBA00022806"/>
    </source>
</evidence>
<evidence type="ECO:0000256" key="10">
    <source>
        <dbReference type="SAM" id="MobiDB-lite"/>
    </source>
</evidence>
<dbReference type="FunFam" id="1.20.120.1080:FF:000001">
    <property type="entry name" value="Pre-mRNA-splicing factor ATP-dependent RNA helicase"/>
    <property type="match status" value="1"/>
</dbReference>
<dbReference type="Proteomes" id="UP001211065">
    <property type="component" value="Unassembled WGS sequence"/>
</dbReference>
<reference evidence="13" key="1">
    <citation type="submission" date="2020-05" db="EMBL/GenBank/DDBJ databases">
        <title>Phylogenomic resolution of chytrid fungi.</title>
        <authorList>
            <person name="Stajich J.E."/>
            <person name="Amses K."/>
            <person name="Simmons R."/>
            <person name="Seto K."/>
            <person name="Myers J."/>
            <person name="Bonds A."/>
            <person name="Quandt C.A."/>
            <person name="Barry K."/>
            <person name="Liu P."/>
            <person name="Grigoriev I."/>
            <person name="Longcore J.E."/>
            <person name="James T.Y."/>
        </authorList>
    </citation>
    <scope>NUCLEOTIDE SEQUENCE</scope>
    <source>
        <strain evidence="13">JEL0476</strain>
    </source>
</reference>
<sequence length="1145" mass="130683">MSDKKVGNKNASIGGFVCSQVSKLESSIPERGGLTIRKKPTSNDNERSESSSNLGLEILAKEKRDQNLQKLEEELKRDGKTTQTEKTEFKVPHKRPHQNYRNRIETPSEGTGAKEGVRERLSEYKRERDRYKEGGIYVSSTEISREPVDDDRVFKKPFQPANVTKENSSSKLSSGLNRPSSTRSEWDVTPSRNSRGSGGTSIRSKYGDATPFRSMTGSITSRLDENSEDFKRYEEEQAKMDREWYNQEEDGAIDESHNQFTEFEEYYRKKDEIFAKEHNNRMTARQKQYSQEDNLWETNRMLISGVVQRSQYRFGKELDEEEESRTHVLIRDLRPPFLDGKVVFTKQLDPINPVKDPTADMAMCSRKGSRLVKEKRAQQERARGASKLTSLAGSNLGNIMKVKNEEEEEARNTGDPSKRASDTEERSQLKEGAKFSTHMKSNEAVSSFAKSKTMREQREYLPVFAVREELLKVVRDNQIIIIVGETGSGKTTQLTQFLMEDGYTNYGKIGCTQPRRVAAMSVAKRVSEEMGSKLGTTVGYSIRFEDCTDESTVIKYMTDGILLRECLNGANLDQYSAIIMDEAHERALNTDVLMGLLKRIIARRRDLRLIVTSATMNAERFSEFFGNVPIFTIPGRTFPVEIMFHKTVVEDYVEGAVKQILSVHLSQPKGDILVFMTGQEDIEVTCAVVAERLEQIHEAPKISILPIYSQMPSDLQAKIFQPSQDGSRKVIVATNIAETSLTVDGIMYVVDCGYCKLKVFNPKIGMDTLNITPISQAQASQRSGRAGRTGKGTAYRLYTEQSFRQEMFENNIPEIQRTNLSNMLLLLKSLGVKNLLEFDFMDPPPQDNILNSMYQLWILGALDNTGDLTEMGSRMVNFPSEPSLSKMLIMSVELKCAEEILTIVAMLSVPSVFYRPKERAEESDAMREKFFVAESDHLTLLHVYNQWKQNSFRDSWCNSHFVHSKSLRKAREVRMQLLDIMKSEKMEIVSCGNDWDIIRKCICSAYFHQAAKVKGIGEYLNLRTGMACHLHPTSSLHGRGHTPDYIVYHELVFTAKEYMQCVTAVDARWLAELGPMFYAVKEQNFSQKDRRKQDKEELESMEEELRISTEKIKHQKESEAMTPVLIPRSTIITPGRRDIKTPRRR</sequence>
<dbReference type="GO" id="GO:0005524">
    <property type="term" value="F:ATP binding"/>
    <property type="evidence" value="ECO:0007669"/>
    <property type="project" value="UniProtKB-KW"/>
</dbReference>
<evidence type="ECO:0000256" key="8">
    <source>
        <dbReference type="ARBA" id="ARBA00038040"/>
    </source>
</evidence>
<evidence type="ECO:0000313" key="14">
    <source>
        <dbReference type="Proteomes" id="UP001211065"/>
    </source>
</evidence>
<dbReference type="Pfam" id="PF00270">
    <property type="entry name" value="DEAD"/>
    <property type="match status" value="1"/>
</dbReference>
<keyword evidence="2" id="KW-0507">mRNA processing</keyword>
<feature type="compositionally biased region" description="Basic and acidic residues" evidence="10">
    <location>
        <begin position="410"/>
        <end position="433"/>
    </location>
</feature>
<feature type="compositionally biased region" description="Basic and acidic residues" evidence="10">
    <location>
        <begin position="59"/>
        <end position="91"/>
    </location>
</feature>
<dbReference type="FunFam" id="3.40.50.300:FF:000615">
    <property type="entry name" value="pre-mRNA-splicing factor ATP-dependent RNA helicase DEAH7"/>
    <property type="match status" value="1"/>
</dbReference>
<dbReference type="InterPro" id="IPR007502">
    <property type="entry name" value="Helicase-assoc_dom"/>
</dbReference>
<keyword evidence="14" id="KW-1185">Reference proteome</keyword>
<evidence type="ECO:0000256" key="9">
    <source>
        <dbReference type="ARBA" id="ARBA00047984"/>
    </source>
</evidence>
<keyword evidence="5 13" id="KW-0347">Helicase</keyword>
<dbReference type="InterPro" id="IPR011545">
    <property type="entry name" value="DEAD/DEAH_box_helicase_dom"/>
</dbReference>
<dbReference type="Gene3D" id="3.40.50.300">
    <property type="entry name" value="P-loop containing nucleotide triphosphate hydrolases"/>
    <property type="match status" value="2"/>
</dbReference>
<feature type="compositionally biased region" description="Basic and acidic residues" evidence="10">
    <location>
        <begin position="371"/>
        <end position="383"/>
    </location>
</feature>
<evidence type="ECO:0000256" key="7">
    <source>
        <dbReference type="ARBA" id="ARBA00023187"/>
    </source>
</evidence>
<evidence type="ECO:0000259" key="11">
    <source>
        <dbReference type="PROSITE" id="PS51192"/>
    </source>
</evidence>
<feature type="compositionally biased region" description="Basic and acidic residues" evidence="10">
    <location>
        <begin position="1135"/>
        <end position="1145"/>
    </location>
</feature>
<dbReference type="SMART" id="SM00490">
    <property type="entry name" value="HELICc"/>
    <property type="match status" value="1"/>
</dbReference>
<keyword evidence="7" id="KW-0508">mRNA splicing</keyword>
<feature type="compositionally biased region" description="Basic and acidic residues" evidence="10">
    <location>
        <begin position="143"/>
        <end position="154"/>
    </location>
</feature>
<feature type="compositionally biased region" description="Polar residues" evidence="10">
    <location>
        <begin position="161"/>
        <end position="183"/>
    </location>
</feature>
<dbReference type="SMART" id="SM00487">
    <property type="entry name" value="DEXDc"/>
    <property type="match status" value="1"/>
</dbReference>
<feature type="region of interest" description="Disordered" evidence="10">
    <location>
        <begin position="1112"/>
        <end position="1145"/>
    </location>
</feature>
<dbReference type="Gene3D" id="1.20.120.1080">
    <property type="match status" value="1"/>
</dbReference>
<keyword evidence="6" id="KW-0067">ATP-binding</keyword>
<gene>
    <name evidence="13" type="primary">PRP16</name>
    <name evidence="13" type="ORF">HK099_007772</name>
</gene>
<dbReference type="PROSITE" id="PS51192">
    <property type="entry name" value="HELICASE_ATP_BIND_1"/>
    <property type="match status" value="1"/>
</dbReference>
<dbReference type="PROSITE" id="PS51194">
    <property type="entry name" value="HELICASE_CTER"/>
    <property type="match status" value="1"/>
</dbReference>
<dbReference type="GO" id="GO:0006397">
    <property type="term" value="P:mRNA processing"/>
    <property type="evidence" value="ECO:0007669"/>
    <property type="project" value="UniProtKB-KW"/>
</dbReference>
<evidence type="ECO:0000259" key="12">
    <source>
        <dbReference type="PROSITE" id="PS51194"/>
    </source>
</evidence>
<evidence type="ECO:0000256" key="2">
    <source>
        <dbReference type="ARBA" id="ARBA00022664"/>
    </source>
</evidence>
<dbReference type="FunFam" id="3.40.50.300:FF:000007">
    <property type="entry name" value="Pre-mRNA-splicing factor ATP-dependent RNA helicase"/>
    <property type="match status" value="1"/>
</dbReference>
<dbReference type="GO" id="GO:0003723">
    <property type="term" value="F:RNA binding"/>
    <property type="evidence" value="ECO:0007669"/>
    <property type="project" value="TreeGrafter"/>
</dbReference>